<dbReference type="GO" id="GO:0005886">
    <property type="term" value="C:plasma membrane"/>
    <property type="evidence" value="ECO:0007669"/>
    <property type="project" value="UniProtKB-SubCell"/>
</dbReference>
<feature type="transmembrane region" description="Helical" evidence="8">
    <location>
        <begin position="215"/>
        <end position="239"/>
    </location>
</feature>
<dbReference type="AlphaFoldDB" id="A0A5R8K8E3"/>
<dbReference type="Proteomes" id="UP000306196">
    <property type="component" value="Unassembled WGS sequence"/>
</dbReference>
<sequence>MLFQTLTFLTFFTIVFAIYWMLQRRWQNYFLLIASYVFYGWVEPWWLLLIALTSVVDFTSARFINKRPHQRNRFLLLSLITNISILATYKYFNFFSSSVTSLFNQFGFETDPFLLQVALPVGISFYTFQSASYVIDVYRGKVEARRKLPDYLLFVAFFPQLVAGPILRANDLLVQIEKPRTFDARIARSAVLLILWGLYKKLVIADNVALVANKIFALDTPSFPIVWAGAFAFGVQIYADFSAYTDIARGCSRLLGFELCQNFNHPYLADSPQAFWRRWHISLSTWFRDYVYFPLGGSHGSLLQQCRNLLITFLLSGLWHGAAWNFILWGAWHGALLVLWTLWNRAPASLRPEKIPWLLRVVLTFILIHVGWLMFREQSLSHLWAHLTQNPFTAPEADWRAALRFAFMAAFYALPLYLVHPLIDFWLHRKQADSTSQHYPGWKWTTVITAASALIYWGIIILRSPETADFIYFQF</sequence>
<dbReference type="OrthoDB" id="9805788at2"/>
<comment type="similarity">
    <text evidence="2 7">Belongs to the membrane-bound acyltransferase family.</text>
</comment>
<feature type="transmembrane region" description="Helical" evidence="8">
    <location>
        <begin position="186"/>
        <end position="203"/>
    </location>
</feature>
<accession>A0A5R8K8E3</accession>
<evidence type="ECO:0000313" key="9">
    <source>
        <dbReference type="EMBL" id="TLD68607.1"/>
    </source>
</evidence>
<evidence type="ECO:0000256" key="3">
    <source>
        <dbReference type="ARBA" id="ARBA00022475"/>
    </source>
</evidence>
<dbReference type="GO" id="GO:0016746">
    <property type="term" value="F:acyltransferase activity"/>
    <property type="evidence" value="ECO:0007669"/>
    <property type="project" value="UniProtKB-KW"/>
</dbReference>
<evidence type="ECO:0000256" key="6">
    <source>
        <dbReference type="ARBA" id="ARBA00023136"/>
    </source>
</evidence>
<evidence type="ECO:0000256" key="5">
    <source>
        <dbReference type="ARBA" id="ARBA00022989"/>
    </source>
</evidence>
<protein>
    <submittedName>
        <fullName evidence="9">MBOAT family protein</fullName>
    </submittedName>
</protein>
<name>A0A5R8K8E3_9BACT</name>
<dbReference type="InterPro" id="IPR051085">
    <property type="entry name" value="MB_O-acyltransferase"/>
</dbReference>
<evidence type="ECO:0000256" key="4">
    <source>
        <dbReference type="ARBA" id="ARBA00022692"/>
    </source>
</evidence>
<evidence type="ECO:0000256" key="7">
    <source>
        <dbReference type="PIRNR" id="PIRNR016636"/>
    </source>
</evidence>
<feature type="transmembrane region" description="Helical" evidence="8">
    <location>
        <begin position="401"/>
        <end position="423"/>
    </location>
</feature>
<keyword evidence="7" id="KW-0012">Acyltransferase</keyword>
<dbReference type="EMBL" id="VAUV01000022">
    <property type="protein sequence ID" value="TLD68607.1"/>
    <property type="molecule type" value="Genomic_DNA"/>
</dbReference>
<dbReference type="RefSeq" id="WP_138088484.1">
    <property type="nucleotide sequence ID" value="NZ_VAUV01000022.1"/>
</dbReference>
<feature type="transmembrane region" description="Helical" evidence="8">
    <location>
        <begin position="5"/>
        <end position="22"/>
    </location>
</feature>
<dbReference type="Pfam" id="PF03062">
    <property type="entry name" value="MBOAT"/>
    <property type="match status" value="1"/>
</dbReference>
<dbReference type="PANTHER" id="PTHR13285:SF18">
    <property type="entry name" value="PROTEIN-CYSTEINE N-PALMITOYLTRANSFERASE RASP"/>
    <property type="match status" value="1"/>
</dbReference>
<evidence type="ECO:0000256" key="1">
    <source>
        <dbReference type="ARBA" id="ARBA00004651"/>
    </source>
</evidence>
<comment type="subcellular location">
    <subcellularLocation>
        <location evidence="1">Cell membrane</location>
        <topology evidence="1">Multi-pass membrane protein</topology>
    </subcellularLocation>
</comment>
<keyword evidence="10" id="KW-1185">Reference proteome</keyword>
<dbReference type="GO" id="GO:0042121">
    <property type="term" value="P:alginic acid biosynthetic process"/>
    <property type="evidence" value="ECO:0007669"/>
    <property type="project" value="InterPro"/>
</dbReference>
<feature type="transmembrane region" description="Helical" evidence="8">
    <location>
        <begin position="355"/>
        <end position="375"/>
    </location>
</feature>
<keyword evidence="5 8" id="KW-1133">Transmembrane helix</keyword>
<evidence type="ECO:0000313" key="10">
    <source>
        <dbReference type="Proteomes" id="UP000306196"/>
    </source>
</evidence>
<feature type="transmembrane region" description="Helical" evidence="8">
    <location>
        <begin position="74"/>
        <end position="92"/>
    </location>
</feature>
<evidence type="ECO:0000256" key="2">
    <source>
        <dbReference type="ARBA" id="ARBA00010323"/>
    </source>
</evidence>
<dbReference type="InterPro" id="IPR028362">
    <property type="entry name" value="AlgI"/>
</dbReference>
<gene>
    <name evidence="9" type="ORF">FEM03_22075</name>
</gene>
<keyword evidence="6 7" id="KW-0472">Membrane</keyword>
<comment type="caution">
    <text evidence="9">The sequence shown here is derived from an EMBL/GenBank/DDBJ whole genome shotgun (WGS) entry which is preliminary data.</text>
</comment>
<evidence type="ECO:0000256" key="8">
    <source>
        <dbReference type="SAM" id="Phobius"/>
    </source>
</evidence>
<feature type="transmembrane region" description="Helical" evidence="8">
    <location>
        <begin position="28"/>
        <end position="53"/>
    </location>
</feature>
<keyword evidence="3 7" id="KW-1003">Cell membrane</keyword>
<feature type="transmembrane region" description="Helical" evidence="8">
    <location>
        <begin position="444"/>
        <end position="462"/>
    </location>
</feature>
<dbReference type="InterPro" id="IPR024194">
    <property type="entry name" value="Ac/AlaTfrase_AlgI/DltB"/>
</dbReference>
<dbReference type="PIRSF" id="PIRSF016636">
    <property type="entry name" value="AlgI_DltB"/>
    <property type="match status" value="1"/>
</dbReference>
<dbReference type="PANTHER" id="PTHR13285">
    <property type="entry name" value="ACYLTRANSFERASE"/>
    <property type="match status" value="1"/>
</dbReference>
<organism evidence="9 10">
    <name type="scientific">Phragmitibacter flavus</name>
    <dbReference type="NCBI Taxonomy" id="2576071"/>
    <lineage>
        <taxon>Bacteria</taxon>
        <taxon>Pseudomonadati</taxon>
        <taxon>Verrucomicrobiota</taxon>
        <taxon>Verrucomicrobiia</taxon>
        <taxon>Verrucomicrobiales</taxon>
        <taxon>Verrucomicrobiaceae</taxon>
        <taxon>Phragmitibacter</taxon>
    </lineage>
</organism>
<feature type="transmembrane region" description="Helical" evidence="8">
    <location>
        <begin position="322"/>
        <end position="343"/>
    </location>
</feature>
<feature type="transmembrane region" description="Helical" evidence="8">
    <location>
        <begin position="148"/>
        <end position="166"/>
    </location>
</feature>
<dbReference type="InterPro" id="IPR004299">
    <property type="entry name" value="MBOAT_fam"/>
</dbReference>
<dbReference type="PIRSF" id="PIRSF500217">
    <property type="entry name" value="AlgI"/>
    <property type="match status" value="1"/>
</dbReference>
<reference evidence="9 10" key="1">
    <citation type="submission" date="2019-05" db="EMBL/GenBank/DDBJ databases">
        <title>Verrucobacter flavum gen. nov., sp. nov. a new member of the family Verrucomicrobiaceae.</title>
        <authorList>
            <person name="Szuroczki S."/>
            <person name="Abbaszade G."/>
            <person name="Szabo A."/>
            <person name="Felfoldi T."/>
            <person name="Schumann P."/>
            <person name="Boka K."/>
            <person name="Keki Z."/>
            <person name="Toumi M."/>
            <person name="Toth E."/>
        </authorList>
    </citation>
    <scope>NUCLEOTIDE SEQUENCE [LARGE SCALE GENOMIC DNA]</scope>
    <source>
        <strain evidence="9 10">MG-N-17</strain>
    </source>
</reference>
<keyword evidence="4 8" id="KW-0812">Transmembrane</keyword>
<keyword evidence="7" id="KW-0808">Transferase</keyword>
<feature type="transmembrane region" description="Helical" evidence="8">
    <location>
        <begin position="112"/>
        <end position="136"/>
    </location>
</feature>
<proteinExistence type="inferred from homology"/>